<sequence length="283" mass="32353">MSDIRGSRPQQRKLRLELRHARTNAGFSQRQVADALEWSLSKVVRIEQGAVGVSITDLRALLHHYGISDRQVVDDLLDLARKRTESRWWEKHTKDVPSALIQLIELEDVATLIRQYQGHIVPGMLQTEDVVRAVISSYPGDPAWIEQTIKIRLRRQQILDDESREFVYILDESALRRVLGSPEIMSAQYRRLFELNDRPNISISVIPFSAGSHQAMQGSYTVLETPVGYAEDDVDSVVLLQGPLRDSIIRRDVNRISEYVEAFAELEHMAVSLDKWEGKNTLV</sequence>
<proteinExistence type="predicted"/>
<dbReference type="EMBL" id="FOGI01000002">
    <property type="protein sequence ID" value="SER29950.1"/>
    <property type="molecule type" value="Genomic_DNA"/>
</dbReference>
<dbReference type="InterPro" id="IPR010982">
    <property type="entry name" value="Lambda_DNA-bd_dom_sf"/>
</dbReference>
<accession>A0A1H9N1T0</accession>
<evidence type="ECO:0000313" key="2">
    <source>
        <dbReference type="EMBL" id="SER29950.1"/>
    </source>
</evidence>
<dbReference type="PROSITE" id="PS50943">
    <property type="entry name" value="HTH_CROC1"/>
    <property type="match status" value="1"/>
</dbReference>
<dbReference type="CDD" id="cd00093">
    <property type="entry name" value="HTH_XRE"/>
    <property type="match status" value="1"/>
</dbReference>
<reference evidence="3" key="1">
    <citation type="submission" date="2016-10" db="EMBL/GenBank/DDBJ databases">
        <authorList>
            <person name="Varghese N."/>
            <person name="Submissions S."/>
        </authorList>
    </citation>
    <scope>NUCLEOTIDE SEQUENCE [LARGE SCALE GENOMIC DNA]</scope>
    <source>
        <strain evidence="3">DSM 44260</strain>
    </source>
</reference>
<dbReference type="STRING" id="155974.SAMN04487818_102464"/>
<dbReference type="SMART" id="SM00530">
    <property type="entry name" value="HTH_XRE"/>
    <property type="match status" value="1"/>
</dbReference>
<evidence type="ECO:0000313" key="3">
    <source>
        <dbReference type="Proteomes" id="UP000199051"/>
    </source>
</evidence>
<dbReference type="InterPro" id="IPR043917">
    <property type="entry name" value="DUF5753"/>
</dbReference>
<dbReference type="Pfam" id="PF19054">
    <property type="entry name" value="DUF5753"/>
    <property type="match status" value="1"/>
</dbReference>
<dbReference type="InterPro" id="IPR001387">
    <property type="entry name" value="Cro/C1-type_HTH"/>
</dbReference>
<organism evidence="2 3">
    <name type="scientific">Actinokineospora terrae</name>
    <dbReference type="NCBI Taxonomy" id="155974"/>
    <lineage>
        <taxon>Bacteria</taxon>
        <taxon>Bacillati</taxon>
        <taxon>Actinomycetota</taxon>
        <taxon>Actinomycetes</taxon>
        <taxon>Pseudonocardiales</taxon>
        <taxon>Pseudonocardiaceae</taxon>
        <taxon>Actinokineospora</taxon>
    </lineage>
</organism>
<dbReference type="GO" id="GO:0003677">
    <property type="term" value="F:DNA binding"/>
    <property type="evidence" value="ECO:0007669"/>
    <property type="project" value="InterPro"/>
</dbReference>
<dbReference type="Proteomes" id="UP000199051">
    <property type="component" value="Unassembled WGS sequence"/>
</dbReference>
<dbReference type="SUPFAM" id="SSF47413">
    <property type="entry name" value="lambda repressor-like DNA-binding domains"/>
    <property type="match status" value="1"/>
</dbReference>
<dbReference type="AlphaFoldDB" id="A0A1H9N1T0"/>
<dbReference type="Gene3D" id="1.10.260.40">
    <property type="entry name" value="lambda repressor-like DNA-binding domains"/>
    <property type="match status" value="1"/>
</dbReference>
<name>A0A1H9N1T0_9PSEU</name>
<feature type="domain" description="HTH cro/C1-type" evidence="1">
    <location>
        <begin position="18"/>
        <end position="72"/>
    </location>
</feature>
<protein>
    <submittedName>
        <fullName evidence="2">Helix-turn-helix domain-containing protein</fullName>
    </submittedName>
</protein>
<keyword evidence="3" id="KW-1185">Reference proteome</keyword>
<evidence type="ECO:0000259" key="1">
    <source>
        <dbReference type="PROSITE" id="PS50943"/>
    </source>
</evidence>
<dbReference type="RefSeq" id="WP_092775372.1">
    <property type="nucleotide sequence ID" value="NZ_FOGI01000002.1"/>
</dbReference>
<dbReference type="Pfam" id="PF13560">
    <property type="entry name" value="HTH_31"/>
    <property type="match status" value="1"/>
</dbReference>
<gene>
    <name evidence="2" type="ORF">SAMN04487818_102464</name>
</gene>